<dbReference type="InterPro" id="IPR007889">
    <property type="entry name" value="HTH_Psq"/>
</dbReference>
<keyword evidence="2" id="KW-0238">DNA-binding</keyword>
<evidence type="ECO:0000256" key="2">
    <source>
        <dbReference type="PROSITE-ProRule" id="PRU00320"/>
    </source>
</evidence>
<evidence type="ECO:0000259" key="4">
    <source>
        <dbReference type="PROSITE" id="PS50960"/>
    </source>
</evidence>
<name>A0AAV7J2E1_COTGL</name>
<dbReference type="InterPro" id="IPR009057">
    <property type="entry name" value="Homeodomain-like_sf"/>
</dbReference>
<dbReference type="AlphaFoldDB" id="A0AAV7J2E1"/>
<dbReference type="GO" id="GO:0005634">
    <property type="term" value="C:nucleus"/>
    <property type="evidence" value="ECO:0007669"/>
    <property type="project" value="UniProtKB-SubCell"/>
</dbReference>
<gene>
    <name evidence="5" type="ORF">KQX54_011496</name>
</gene>
<dbReference type="Pfam" id="PF04218">
    <property type="entry name" value="CENP-B_N"/>
    <property type="match status" value="1"/>
</dbReference>
<dbReference type="Proteomes" id="UP000826195">
    <property type="component" value="Unassembled WGS sequence"/>
</dbReference>
<proteinExistence type="predicted"/>
<keyword evidence="6" id="KW-1185">Reference proteome</keyword>
<dbReference type="EMBL" id="JAHXZJ010000002">
    <property type="protein sequence ID" value="KAH0564342.1"/>
    <property type="molecule type" value="Genomic_DNA"/>
</dbReference>
<comment type="subcellular location">
    <subcellularLocation>
        <location evidence="1 2">Nucleus</location>
    </subcellularLocation>
</comment>
<evidence type="ECO:0000256" key="3">
    <source>
        <dbReference type="SAM" id="MobiDB-lite"/>
    </source>
</evidence>
<accession>A0AAV7J2E1</accession>
<protein>
    <recommendedName>
        <fullName evidence="4">HTH psq-type domain-containing protein</fullName>
    </recommendedName>
</protein>
<dbReference type="SUPFAM" id="SSF46689">
    <property type="entry name" value="Homeodomain-like"/>
    <property type="match status" value="1"/>
</dbReference>
<reference evidence="5 6" key="1">
    <citation type="journal article" date="2021" name="J. Hered.">
        <title>A chromosome-level genome assembly of the parasitoid wasp, Cotesia glomerata (Hymenoptera: Braconidae).</title>
        <authorList>
            <person name="Pinto B.J."/>
            <person name="Weis J.J."/>
            <person name="Gamble T."/>
            <person name="Ode P.J."/>
            <person name="Paul R."/>
            <person name="Zaspel J.M."/>
        </authorList>
    </citation>
    <scope>NUCLEOTIDE SEQUENCE [LARGE SCALE GENOMIC DNA]</scope>
    <source>
        <strain evidence="5">CgM1</strain>
    </source>
</reference>
<feature type="DNA-binding region" description="H-T-H motif" evidence="2">
    <location>
        <begin position="113"/>
        <end position="133"/>
    </location>
</feature>
<feature type="domain" description="HTH psq-type" evidence="4">
    <location>
        <begin position="86"/>
        <end position="137"/>
    </location>
</feature>
<evidence type="ECO:0000313" key="5">
    <source>
        <dbReference type="EMBL" id="KAH0564342.1"/>
    </source>
</evidence>
<evidence type="ECO:0000313" key="6">
    <source>
        <dbReference type="Proteomes" id="UP000826195"/>
    </source>
</evidence>
<evidence type="ECO:0000256" key="1">
    <source>
        <dbReference type="ARBA" id="ARBA00004123"/>
    </source>
</evidence>
<feature type="region of interest" description="Disordered" evidence="3">
    <location>
        <begin position="1"/>
        <end position="29"/>
    </location>
</feature>
<dbReference type="GO" id="GO:0003677">
    <property type="term" value="F:DNA binding"/>
    <property type="evidence" value="ECO:0007669"/>
    <property type="project" value="UniProtKB-UniRule"/>
</dbReference>
<organism evidence="5 6">
    <name type="scientific">Cotesia glomerata</name>
    <name type="common">Lepidopteran parasitic wasp</name>
    <name type="synonym">Apanteles glomeratus</name>
    <dbReference type="NCBI Taxonomy" id="32391"/>
    <lineage>
        <taxon>Eukaryota</taxon>
        <taxon>Metazoa</taxon>
        <taxon>Ecdysozoa</taxon>
        <taxon>Arthropoda</taxon>
        <taxon>Hexapoda</taxon>
        <taxon>Insecta</taxon>
        <taxon>Pterygota</taxon>
        <taxon>Neoptera</taxon>
        <taxon>Endopterygota</taxon>
        <taxon>Hymenoptera</taxon>
        <taxon>Apocrita</taxon>
        <taxon>Ichneumonoidea</taxon>
        <taxon>Braconidae</taxon>
        <taxon>Microgastrinae</taxon>
        <taxon>Cotesia</taxon>
    </lineage>
</organism>
<keyword evidence="2" id="KW-0539">Nucleus</keyword>
<dbReference type="PROSITE" id="PS50960">
    <property type="entry name" value="HTH_PSQ"/>
    <property type="match status" value="1"/>
</dbReference>
<feature type="compositionally biased region" description="Polar residues" evidence="3">
    <location>
        <begin position="1"/>
        <end position="21"/>
    </location>
</feature>
<dbReference type="Gene3D" id="1.10.10.60">
    <property type="entry name" value="Homeodomain-like"/>
    <property type="match status" value="1"/>
</dbReference>
<comment type="caution">
    <text evidence="5">The sequence shown here is derived from an EMBL/GenBank/DDBJ whole genome shotgun (WGS) entry which is preliminary data.</text>
</comment>
<sequence length="433" mass="49914">MDQHKPGTSNERIMNQQTMESSDNKMCAAGDKVPEDSVNLHNEKINSSNNIEMNEHISESLENTMCAAEMKSPEKNVSLLNNVSSEKKRKKRNSINLTAKLEIIKAKSSGRKLKELAKEFGISRHSVRYIIKDKEKYIRRAKALEDLEKGKGAYHFDAGHGWVCSSEHRWDRKLVHDSTDNASNTNSFLMGKKFRVDDDHDQSQQVHRIDSEDASLDDTSNFNAPGNVEGHVSIDCESQQNPESNKCNINELEDYDSTLSYKLTFYECIRSLMDSDVSQHLSDNTRKELIKELHFLISTMTSTEHLLNDLLMNETWKPFGKFKCFGDVAWVYQLSNEIEERSEVHEANKKMVICTICYETLKDNGLMLHCNKEWRLDRLDYDFNLICRKCDVCFNTTLHSRPAAECIFCIIAFWKIKAIAESEFKNGTNREQH</sequence>